<proteinExistence type="predicted"/>
<dbReference type="AlphaFoldDB" id="A0AAU7JLJ5"/>
<reference evidence="1" key="1">
    <citation type="submission" date="2024-05" db="EMBL/GenBank/DDBJ databases">
        <authorList>
            <person name="Kim S."/>
            <person name="Heo J."/>
            <person name="Choi H."/>
            <person name="Choi Y."/>
            <person name="Kwon S.-W."/>
            <person name="Kim Y."/>
        </authorList>
    </citation>
    <scope>NUCLEOTIDE SEQUENCE</scope>
    <source>
        <strain evidence="1">KACC 23698</strain>
    </source>
</reference>
<accession>A0AAU7JLJ5</accession>
<dbReference type="RefSeq" id="WP_406857897.1">
    <property type="nucleotide sequence ID" value="NZ_CP157484.1"/>
</dbReference>
<name>A0AAU7JLJ5_9HYPH</name>
<sequence length="88" mass="10229">MPSERRWTFEAGANVPDWFMRGENCVLTFGRDAEIVETFEAFALYPMVEMDRDDCFIVAEIMDRHADVEVEHVLPITPHTEPRALSRN</sequence>
<protein>
    <submittedName>
        <fullName evidence="1">Uncharacterized protein</fullName>
    </submittedName>
</protein>
<organism evidence="1">
    <name type="scientific">Alsobacter sp. KACC 23698</name>
    <dbReference type="NCBI Taxonomy" id="3149229"/>
    <lineage>
        <taxon>Bacteria</taxon>
        <taxon>Pseudomonadati</taxon>
        <taxon>Pseudomonadota</taxon>
        <taxon>Alphaproteobacteria</taxon>
        <taxon>Hyphomicrobiales</taxon>
        <taxon>Alsobacteraceae</taxon>
        <taxon>Alsobacter</taxon>
    </lineage>
</organism>
<dbReference type="EMBL" id="CP157484">
    <property type="protein sequence ID" value="XBO41045.1"/>
    <property type="molecule type" value="Genomic_DNA"/>
</dbReference>
<evidence type="ECO:0000313" key="1">
    <source>
        <dbReference type="EMBL" id="XBO41045.1"/>
    </source>
</evidence>
<gene>
    <name evidence="1" type="ORF">ABEG18_09875</name>
</gene>